<dbReference type="Proteomes" id="UP000198688">
    <property type="component" value="Chromosome I"/>
</dbReference>
<reference evidence="3 4" key="1">
    <citation type="submission" date="2016-10" db="EMBL/GenBank/DDBJ databases">
        <authorList>
            <person name="de Groot N.N."/>
        </authorList>
    </citation>
    <scope>NUCLEOTIDE SEQUENCE [LARGE SCALE GENOMIC DNA]</scope>
    <source>
        <strain evidence="3 4">DSM 43941</strain>
    </source>
</reference>
<feature type="domain" description="Excalibur calcium-binding" evidence="2">
    <location>
        <begin position="133"/>
        <end position="169"/>
    </location>
</feature>
<name>A0A1H1ZNA1_9ACTN</name>
<dbReference type="RefSeq" id="WP_197686251.1">
    <property type="nucleotide sequence ID" value="NZ_BOMJ01000005.1"/>
</dbReference>
<evidence type="ECO:0000313" key="4">
    <source>
        <dbReference type="Proteomes" id="UP000198688"/>
    </source>
</evidence>
<evidence type="ECO:0000313" key="3">
    <source>
        <dbReference type="EMBL" id="SDT35089.1"/>
    </source>
</evidence>
<protein>
    <submittedName>
        <fullName evidence="3">Excalibur calcium-binding domain-containing protein</fullName>
    </submittedName>
</protein>
<evidence type="ECO:0000259" key="2">
    <source>
        <dbReference type="SMART" id="SM00894"/>
    </source>
</evidence>
<dbReference type="STRING" id="113562.SAMN04489716_3406"/>
<organism evidence="3 4">
    <name type="scientific">Actinoplanes derwentensis</name>
    <dbReference type="NCBI Taxonomy" id="113562"/>
    <lineage>
        <taxon>Bacteria</taxon>
        <taxon>Bacillati</taxon>
        <taxon>Actinomycetota</taxon>
        <taxon>Actinomycetes</taxon>
        <taxon>Micromonosporales</taxon>
        <taxon>Micromonosporaceae</taxon>
        <taxon>Actinoplanes</taxon>
    </lineage>
</organism>
<keyword evidence="4" id="KW-1185">Reference proteome</keyword>
<dbReference type="SMART" id="SM00894">
    <property type="entry name" value="Excalibur"/>
    <property type="match status" value="1"/>
</dbReference>
<proteinExistence type="predicted"/>
<feature type="compositionally biased region" description="Basic and acidic residues" evidence="1">
    <location>
        <begin position="155"/>
        <end position="169"/>
    </location>
</feature>
<dbReference type="Pfam" id="PF05901">
    <property type="entry name" value="Excalibur"/>
    <property type="match status" value="1"/>
</dbReference>
<feature type="compositionally biased region" description="Low complexity" evidence="1">
    <location>
        <begin position="58"/>
        <end position="97"/>
    </location>
</feature>
<feature type="region of interest" description="Disordered" evidence="1">
    <location>
        <begin position="51"/>
        <end position="169"/>
    </location>
</feature>
<dbReference type="AlphaFoldDB" id="A0A1H1ZNA1"/>
<feature type="compositionally biased region" description="Basic residues" evidence="1">
    <location>
        <begin position="104"/>
        <end position="119"/>
    </location>
</feature>
<gene>
    <name evidence="3" type="ORF">SAMN04489716_3406</name>
</gene>
<accession>A0A1H1ZNA1</accession>
<dbReference type="InterPro" id="IPR008613">
    <property type="entry name" value="Excalibur_Ca-bd_domain"/>
</dbReference>
<dbReference type="EMBL" id="LT629758">
    <property type="protein sequence ID" value="SDT35089.1"/>
    <property type="molecule type" value="Genomic_DNA"/>
</dbReference>
<evidence type="ECO:0000256" key="1">
    <source>
        <dbReference type="SAM" id="MobiDB-lite"/>
    </source>
</evidence>
<sequence>MQPSPAGKKPAPGITLPNLALVLFGVLVLFCCGGGIVSTFAEDTTPNQAAEYASRQEAPATPTAASRRKAPATAATTSPAAVTAEAAPSATATARTTNPSVRPATRKPTPKPTTKKPRPKPTTEEPEPEPEAYYKNCTAVRAAGADPIRSGDPGYGRHLDRDGDGVGCE</sequence>